<feature type="signal peptide" evidence="1">
    <location>
        <begin position="1"/>
        <end position="22"/>
    </location>
</feature>
<protein>
    <recommendedName>
        <fullName evidence="4">Chitinase</fullName>
    </recommendedName>
</protein>
<feature type="chain" id="PRO_5043508336" description="Chitinase" evidence="1">
    <location>
        <begin position="23"/>
        <end position="269"/>
    </location>
</feature>
<keyword evidence="3" id="KW-1185">Reference proteome</keyword>
<sequence>MVVFPLSFVFLGLLALLSVGNASPVDRKHPNSTNPGVVPHPNAVPAAPRFVIYSDRFVSGITGPPPVSEVVVSFQSSSLALLMNTPPKPSALSFLLTEGAFDKAAEWTQLSTGERASIKEDYAAAGIKLIVSLFGATDAPTSSGADPIETANRMAAWVKEYDLDGADVDYEVTPNFHEVSSAVLMSSFPQDFNAMNAGDGSAETWLADFTRQLRKQLPQGTYILTHAPVAPWFSPEKFGGKAYLAVDAAVGDLIDWYNVQASAINRFRR</sequence>
<dbReference type="AlphaFoldDB" id="A0AAW0E9X8"/>
<keyword evidence="1" id="KW-0732">Signal</keyword>
<dbReference type="EMBL" id="JAYKXP010000002">
    <property type="protein sequence ID" value="KAK7061019.1"/>
    <property type="molecule type" value="Genomic_DNA"/>
</dbReference>
<evidence type="ECO:0000313" key="3">
    <source>
        <dbReference type="Proteomes" id="UP001383192"/>
    </source>
</evidence>
<dbReference type="Gene3D" id="3.20.20.80">
    <property type="entry name" value="Glycosidases"/>
    <property type="match status" value="1"/>
</dbReference>
<dbReference type="SUPFAM" id="SSF51445">
    <property type="entry name" value="(Trans)glycosidases"/>
    <property type="match status" value="1"/>
</dbReference>
<evidence type="ECO:0000256" key="1">
    <source>
        <dbReference type="SAM" id="SignalP"/>
    </source>
</evidence>
<accession>A0AAW0E9X8</accession>
<evidence type="ECO:0008006" key="4">
    <source>
        <dbReference type="Google" id="ProtNLM"/>
    </source>
</evidence>
<dbReference type="InterPro" id="IPR017853">
    <property type="entry name" value="GH"/>
</dbReference>
<dbReference type="CDD" id="cd00598">
    <property type="entry name" value="GH18_chitinase-like"/>
    <property type="match status" value="1"/>
</dbReference>
<evidence type="ECO:0000313" key="2">
    <source>
        <dbReference type="EMBL" id="KAK7061019.1"/>
    </source>
</evidence>
<dbReference type="Proteomes" id="UP001383192">
    <property type="component" value="Unassembled WGS sequence"/>
</dbReference>
<organism evidence="2 3">
    <name type="scientific">Paramarasmius palmivorus</name>
    <dbReference type="NCBI Taxonomy" id="297713"/>
    <lineage>
        <taxon>Eukaryota</taxon>
        <taxon>Fungi</taxon>
        <taxon>Dikarya</taxon>
        <taxon>Basidiomycota</taxon>
        <taxon>Agaricomycotina</taxon>
        <taxon>Agaricomycetes</taxon>
        <taxon>Agaricomycetidae</taxon>
        <taxon>Agaricales</taxon>
        <taxon>Marasmiineae</taxon>
        <taxon>Marasmiaceae</taxon>
        <taxon>Paramarasmius</taxon>
    </lineage>
</organism>
<gene>
    <name evidence="2" type="ORF">VNI00_000754</name>
</gene>
<proteinExistence type="predicted"/>
<name>A0AAW0E9X8_9AGAR</name>
<reference evidence="2 3" key="1">
    <citation type="submission" date="2024-01" db="EMBL/GenBank/DDBJ databases">
        <title>A draft genome for a cacao thread blight-causing isolate of Paramarasmius palmivorus.</title>
        <authorList>
            <person name="Baruah I.K."/>
            <person name="Bukari Y."/>
            <person name="Amoako-Attah I."/>
            <person name="Meinhardt L.W."/>
            <person name="Bailey B.A."/>
            <person name="Cohen S.P."/>
        </authorList>
    </citation>
    <scope>NUCLEOTIDE SEQUENCE [LARGE SCALE GENOMIC DNA]</scope>
    <source>
        <strain evidence="2 3">GH-12</strain>
    </source>
</reference>
<comment type="caution">
    <text evidence="2">The sequence shown here is derived from an EMBL/GenBank/DDBJ whole genome shotgun (WGS) entry which is preliminary data.</text>
</comment>